<evidence type="ECO:0000256" key="3">
    <source>
        <dbReference type="ARBA" id="ARBA00023027"/>
    </source>
</evidence>
<keyword evidence="2" id="KW-0560">Oxidoreductase</keyword>
<dbReference type="Gene3D" id="3.40.309.10">
    <property type="entry name" value="Aldehyde Dehydrogenase, Chain A, domain 2"/>
    <property type="match status" value="1"/>
</dbReference>
<dbReference type="Pfam" id="PF00171">
    <property type="entry name" value="Aldedh"/>
    <property type="match status" value="1"/>
</dbReference>
<organism evidence="5 6">
    <name type="scientific">Mycolicibacterium parafortuitum</name>
    <name type="common">Mycobacterium parafortuitum</name>
    <dbReference type="NCBI Taxonomy" id="39692"/>
    <lineage>
        <taxon>Bacteria</taxon>
        <taxon>Bacillati</taxon>
        <taxon>Actinomycetota</taxon>
        <taxon>Actinomycetes</taxon>
        <taxon>Mycobacteriales</taxon>
        <taxon>Mycobacteriaceae</taxon>
        <taxon>Mycolicibacterium</taxon>
    </lineage>
</organism>
<dbReference type="Proteomes" id="UP000466554">
    <property type="component" value="Chromosome"/>
</dbReference>
<dbReference type="SUPFAM" id="SSF53720">
    <property type="entry name" value="ALDH-like"/>
    <property type="match status" value="1"/>
</dbReference>
<proteinExistence type="inferred from homology"/>
<dbReference type="FunFam" id="3.40.605.10:FF:000007">
    <property type="entry name" value="NAD/NADP-dependent betaine aldehyde dehydrogenase"/>
    <property type="match status" value="1"/>
</dbReference>
<reference evidence="5 6" key="1">
    <citation type="journal article" date="2019" name="Emerg. Microbes Infect.">
        <title>Comprehensive subspecies identification of 175 nontuberculous mycobacteria species based on 7547 genomic profiles.</title>
        <authorList>
            <person name="Matsumoto Y."/>
            <person name="Kinjo T."/>
            <person name="Motooka D."/>
            <person name="Nabeya D."/>
            <person name="Jung N."/>
            <person name="Uechi K."/>
            <person name="Horii T."/>
            <person name="Iida T."/>
            <person name="Fujita J."/>
            <person name="Nakamura S."/>
        </authorList>
    </citation>
    <scope>NUCLEOTIDE SEQUENCE [LARGE SCALE GENOMIC DNA]</scope>
    <source>
        <strain evidence="5 6">JCM 6367</strain>
    </source>
</reference>
<feature type="domain" description="Aldehyde dehydrogenase" evidence="4">
    <location>
        <begin position="16"/>
        <end position="474"/>
    </location>
</feature>
<dbReference type="Gene3D" id="3.40.605.10">
    <property type="entry name" value="Aldehyde Dehydrogenase, Chain A, domain 1"/>
    <property type="match status" value="1"/>
</dbReference>
<dbReference type="InterPro" id="IPR016162">
    <property type="entry name" value="Ald_DH_N"/>
</dbReference>
<dbReference type="AlphaFoldDB" id="A0A7I7TX23"/>
<comment type="similarity">
    <text evidence="1">Belongs to the aldehyde dehydrogenase family.</text>
</comment>
<gene>
    <name evidence="5" type="ORF">MPRF_04130</name>
</gene>
<name>A0A7I7TX23_MYCPF</name>
<evidence type="ECO:0000313" key="5">
    <source>
        <dbReference type="EMBL" id="BBY73514.1"/>
    </source>
</evidence>
<keyword evidence="3" id="KW-0520">NAD</keyword>
<dbReference type="PANTHER" id="PTHR42986">
    <property type="entry name" value="BENZALDEHYDE DEHYDROGENASE YFMT"/>
    <property type="match status" value="1"/>
</dbReference>
<dbReference type="CDD" id="cd07151">
    <property type="entry name" value="ALDH_HBenzADH"/>
    <property type="match status" value="1"/>
</dbReference>
<evidence type="ECO:0000256" key="2">
    <source>
        <dbReference type="ARBA" id="ARBA00023002"/>
    </source>
</evidence>
<dbReference type="InterPro" id="IPR016161">
    <property type="entry name" value="Ald_DH/histidinol_DH"/>
</dbReference>
<evidence type="ECO:0000259" key="4">
    <source>
        <dbReference type="Pfam" id="PF00171"/>
    </source>
</evidence>
<dbReference type="FunFam" id="3.40.309.10:FF:000009">
    <property type="entry name" value="Aldehyde dehydrogenase A"/>
    <property type="match status" value="1"/>
</dbReference>
<dbReference type="GO" id="GO:0016620">
    <property type="term" value="F:oxidoreductase activity, acting on the aldehyde or oxo group of donors, NAD or NADP as acceptor"/>
    <property type="evidence" value="ECO:0007669"/>
    <property type="project" value="InterPro"/>
</dbReference>
<sequence>MSTYPHFDTMPIGTAWRPGSSDNTRAVTDPYTGDTLTELAQADEGDLDEAYSAAVAAQPDWAEAPPGERAAVLRAAADVMTARQDEVVDWLIRETGGTRAKAELEWGLVRSVMWEAASMPHHVEGRIMPSDIPGKESRVYRQPVGVVAVISPWNFPMQLSNRSVAPALAVGNAVVLKPAGDTPVTGGLLLARIFEEAGLPPGLLSVVVGSGSDIGDAIVEHPVPRVVSFTGSTPVGKGIAEKAGLKKLALELGGNGPLVILDDADLDLAVRASVFGSFFHQGQICMIGNRIIADAKIHDEFLQRFLDKVKALKVGDPHEPDTQLGPVINSSQLEGILDKIQRAQDDGADLLLGGEPFGPTGQCLPPHVLSGGNDVATAREEVFGPVMTVIRADGEEDALRIANDTEYGLSSAVFSRDVDRAVRFGRRIQAGMTHINDAPVNDDANTAFGGEKSSGIGRFGGQWAIDEFTTDHWVSVQHEPRQYAI</sequence>
<evidence type="ECO:0000256" key="1">
    <source>
        <dbReference type="ARBA" id="ARBA00009986"/>
    </source>
</evidence>
<dbReference type="InterPro" id="IPR016163">
    <property type="entry name" value="Ald_DH_C"/>
</dbReference>
<dbReference type="PANTHER" id="PTHR42986:SF1">
    <property type="entry name" value="BENZALDEHYDE DEHYDROGENASE YFMT"/>
    <property type="match status" value="1"/>
</dbReference>
<dbReference type="EMBL" id="AP022598">
    <property type="protein sequence ID" value="BBY73514.1"/>
    <property type="molecule type" value="Genomic_DNA"/>
</dbReference>
<accession>A0A7I7TX23</accession>
<dbReference type="InterPro" id="IPR015590">
    <property type="entry name" value="Aldehyde_DH_dom"/>
</dbReference>
<evidence type="ECO:0000313" key="6">
    <source>
        <dbReference type="Proteomes" id="UP000466554"/>
    </source>
</evidence>
<protein>
    <submittedName>
        <fullName evidence="5">Aldehyde dehydrogenase</fullName>
    </submittedName>
</protein>